<dbReference type="PANTHER" id="PTHR34138:SF1">
    <property type="entry name" value="CELL SHAPE-DETERMINING PROTEIN MREC"/>
    <property type="match status" value="1"/>
</dbReference>
<protein>
    <recommendedName>
        <fullName evidence="2 5">Cell shape-determining protein MreC</fullName>
    </recommendedName>
    <alternativeName>
        <fullName evidence="4 5">Cell shape protein MreC</fullName>
    </alternativeName>
</protein>
<dbReference type="Pfam" id="PF04085">
    <property type="entry name" value="MreC"/>
    <property type="match status" value="1"/>
</dbReference>
<keyword evidence="3 5" id="KW-0133">Cell shape</keyword>
<evidence type="ECO:0000313" key="8">
    <source>
        <dbReference type="Proteomes" id="UP000823201"/>
    </source>
</evidence>
<dbReference type="RefSeq" id="WP_205005783.1">
    <property type="nucleotide sequence ID" value="NZ_CBCRXA010000004.1"/>
</dbReference>
<name>A0ABS2Q6N1_9BACL</name>
<evidence type="ECO:0000313" key="7">
    <source>
        <dbReference type="EMBL" id="MBM7657449.1"/>
    </source>
</evidence>
<evidence type="ECO:0000256" key="4">
    <source>
        <dbReference type="ARBA" id="ARBA00032089"/>
    </source>
</evidence>
<dbReference type="PANTHER" id="PTHR34138">
    <property type="entry name" value="CELL SHAPE-DETERMINING PROTEIN MREC"/>
    <property type="match status" value="1"/>
</dbReference>
<dbReference type="PIRSF" id="PIRSF038471">
    <property type="entry name" value="MreC"/>
    <property type="match status" value="1"/>
</dbReference>
<dbReference type="InterPro" id="IPR042177">
    <property type="entry name" value="Cell/Rod_1"/>
</dbReference>
<evidence type="ECO:0000256" key="1">
    <source>
        <dbReference type="ARBA" id="ARBA00009369"/>
    </source>
</evidence>
<evidence type="ECO:0000256" key="3">
    <source>
        <dbReference type="ARBA" id="ARBA00022960"/>
    </source>
</evidence>
<gene>
    <name evidence="7" type="ORF">JOC27_000892</name>
</gene>
<feature type="domain" description="Rod shape-determining protein MreC beta-barrel core" evidence="6">
    <location>
        <begin position="125"/>
        <end position="275"/>
    </location>
</feature>
<keyword evidence="8" id="KW-1185">Reference proteome</keyword>
<accession>A0ABS2Q6N1</accession>
<proteinExistence type="inferred from homology"/>
<evidence type="ECO:0000256" key="5">
    <source>
        <dbReference type="PIRNR" id="PIRNR038471"/>
    </source>
</evidence>
<dbReference type="NCBIfam" id="TIGR00219">
    <property type="entry name" value="mreC"/>
    <property type="match status" value="1"/>
</dbReference>
<organism evidence="7 8">
    <name type="scientific">Sporolactobacillus spathodeae</name>
    <dbReference type="NCBI Taxonomy" id="1465502"/>
    <lineage>
        <taxon>Bacteria</taxon>
        <taxon>Bacillati</taxon>
        <taxon>Bacillota</taxon>
        <taxon>Bacilli</taxon>
        <taxon>Bacillales</taxon>
        <taxon>Sporolactobacillaceae</taxon>
        <taxon>Sporolactobacillus</taxon>
    </lineage>
</organism>
<sequence>MPSFFSNKKLIVLLTSLIVLIALISYSLKNETHASLPERFAQDTVGWFQYVLNVPAQYAAGFFQNIDDMRGAYQENKKLKSDLEHYAQVEQQNEELTHSYNQMKKLLGINKDPNLFDYKKYPAMVIARSSDAWNQQLTIDKGRLNGIKAGMAVVNDQGLIGKVGSVGNFTSKVFLITDTQDVSQISAIIQKANTYGMITGYNPNAGTLSLQKVPINAKIKKGQSVLTSGLSRMYPKLLSIGKIVSVSTDQYGLTKTAKIKPSVDFNDLNYVAVIERKAASAGTGGQ</sequence>
<comment type="similarity">
    <text evidence="1 5">Belongs to the MreC family.</text>
</comment>
<dbReference type="InterPro" id="IPR007221">
    <property type="entry name" value="MreC"/>
</dbReference>
<dbReference type="Proteomes" id="UP000823201">
    <property type="component" value="Unassembled WGS sequence"/>
</dbReference>
<dbReference type="Gene3D" id="2.40.10.340">
    <property type="entry name" value="Rod shape-determining protein MreC, domain 1"/>
    <property type="match status" value="1"/>
</dbReference>
<reference evidence="7 8" key="1">
    <citation type="submission" date="2021-01" db="EMBL/GenBank/DDBJ databases">
        <title>Genomic Encyclopedia of Type Strains, Phase IV (KMG-IV): sequencing the most valuable type-strain genomes for metagenomic binning, comparative biology and taxonomic classification.</title>
        <authorList>
            <person name="Goeker M."/>
        </authorList>
    </citation>
    <scope>NUCLEOTIDE SEQUENCE [LARGE SCALE GENOMIC DNA]</scope>
    <source>
        <strain evidence="7 8">DSM 100968</strain>
    </source>
</reference>
<dbReference type="InterPro" id="IPR055342">
    <property type="entry name" value="MreC_beta-barrel_core"/>
</dbReference>
<comment type="function">
    <text evidence="5">Involved in formation and maintenance of cell shape.</text>
</comment>
<dbReference type="Gene3D" id="2.40.10.350">
    <property type="entry name" value="Rod shape-determining protein MreC, domain 2"/>
    <property type="match status" value="1"/>
</dbReference>
<evidence type="ECO:0000259" key="6">
    <source>
        <dbReference type="Pfam" id="PF04085"/>
    </source>
</evidence>
<evidence type="ECO:0000256" key="2">
    <source>
        <dbReference type="ARBA" id="ARBA00013855"/>
    </source>
</evidence>
<dbReference type="EMBL" id="JAFBEV010000005">
    <property type="protein sequence ID" value="MBM7657449.1"/>
    <property type="molecule type" value="Genomic_DNA"/>
</dbReference>
<dbReference type="InterPro" id="IPR042175">
    <property type="entry name" value="Cell/Rod_MreC_2"/>
</dbReference>
<comment type="caution">
    <text evidence="7">The sequence shown here is derived from an EMBL/GenBank/DDBJ whole genome shotgun (WGS) entry which is preliminary data.</text>
</comment>